<comment type="caution">
    <text evidence="2">The sequence shown here is derived from an EMBL/GenBank/DDBJ whole genome shotgun (WGS) entry which is preliminary data.</text>
</comment>
<protein>
    <submittedName>
        <fullName evidence="2">Uncharacterized protein</fullName>
    </submittedName>
</protein>
<name>A0ABW6U234_9ACTN</name>
<keyword evidence="3" id="KW-1185">Reference proteome</keyword>
<dbReference type="RefSeq" id="WP_388629677.1">
    <property type="nucleotide sequence ID" value="NZ_JBIAUT010000008.1"/>
</dbReference>
<evidence type="ECO:0000313" key="2">
    <source>
        <dbReference type="EMBL" id="MFF4218868.1"/>
    </source>
</evidence>
<feature type="region of interest" description="Disordered" evidence="1">
    <location>
        <begin position="22"/>
        <end position="51"/>
    </location>
</feature>
<proteinExistence type="predicted"/>
<sequence>MRHFIARCTGWFRTFGFGTDAREGAAHAPDETLVEPPRPAPVQEPEPPSSSSCGVYVWATAHGIDLSYPGPLGSCTCSARPHPEPPVEPRAADQLLRAKVREANAASRWGK</sequence>
<evidence type="ECO:0000256" key="1">
    <source>
        <dbReference type="SAM" id="MobiDB-lite"/>
    </source>
</evidence>
<reference evidence="2 3" key="1">
    <citation type="submission" date="2024-10" db="EMBL/GenBank/DDBJ databases">
        <title>The Natural Products Discovery Center: Release of the First 8490 Sequenced Strains for Exploring Actinobacteria Biosynthetic Diversity.</title>
        <authorList>
            <person name="Kalkreuter E."/>
            <person name="Kautsar S.A."/>
            <person name="Yang D."/>
            <person name="Bader C.D."/>
            <person name="Teijaro C.N."/>
            <person name="Fluegel L."/>
            <person name="Davis C.M."/>
            <person name="Simpson J.R."/>
            <person name="Lauterbach L."/>
            <person name="Steele A.D."/>
            <person name="Gui C."/>
            <person name="Meng S."/>
            <person name="Li G."/>
            <person name="Viehrig K."/>
            <person name="Ye F."/>
            <person name="Su P."/>
            <person name="Kiefer A.F."/>
            <person name="Nichols A."/>
            <person name="Cepeda A.J."/>
            <person name="Yan W."/>
            <person name="Fan B."/>
            <person name="Jiang Y."/>
            <person name="Adhikari A."/>
            <person name="Zheng C.-J."/>
            <person name="Schuster L."/>
            <person name="Cowan T.M."/>
            <person name="Smanski M.J."/>
            <person name="Chevrette M.G."/>
            <person name="De Carvalho L.P.S."/>
            <person name="Shen B."/>
        </authorList>
    </citation>
    <scope>NUCLEOTIDE SEQUENCE [LARGE SCALE GENOMIC DNA]</scope>
    <source>
        <strain evidence="2 3">NPDC001650</strain>
    </source>
</reference>
<organism evidence="2 3">
    <name type="scientific">Streptomyces nondiastaticus</name>
    <dbReference type="NCBI Taxonomy" id="3154512"/>
    <lineage>
        <taxon>Bacteria</taxon>
        <taxon>Bacillati</taxon>
        <taxon>Actinomycetota</taxon>
        <taxon>Actinomycetes</taxon>
        <taxon>Kitasatosporales</taxon>
        <taxon>Streptomycetaceae</taxon>
        <taxon>Streptomyces</taxon>
    </lineage>
</organism>
<evidence type="ECO:0000313" key="3">
    <source>
        <dbReference type="Proteomes" id="UP001602123"/>
    </source>
</evidence>
<dbReference type="EMBL" id="JBIAUT010000008">
    <property type="protein sequence ID" value="MFF4218868.1"/>
    <property type="molecule type" value="Genomic_DNA"/>
</dbReference>
<feature type="compositionally biased region" description="Pro residues" evidence="1">
    <location>
        <begin position="36"/>
        <end position="48"/>
    </location>
</feature>
<accession>A0ABW6U234</accession>
<gene>
    <name evidence="2" type="ORF">ACFYZM_21620</name>
</gene>
<dbReference type="Proteomes" id="UP001602123">
    <property type="component" value="Unassembled WGS sequence"/>
</dbReference>